<keyword evidence="6" id="KW-1185">Reference proteome</keyword>
<feature type="compositionally biased region" description="Basic and acidic residues" evidence="3">
    <location>
        <begin position="255"/>
        <end position="270"/>
    </location>
</feature>
<protein>
    <submittedName>
        <fullName evidence="5">Calcineurin-like phosphoesterase superfamily domain protein</fullName>
    </submittedName>
</protein>
<dbReference type="AlphaFoldDB" id="W0RLK5"/>
<dbReference type="PANTHER" id="PTHR31302:SF31">
    <property type="entry name" value="PHOSPHODIESTERASE YAEI"/>
    <property type="match status" value="1"/>
</dbReference>
<dbReference type="InterPro" id="IPR004843">
    <property type="entry name" value="Calcineurin-like_PHP"/>
</dbReference>
<dbReference type="SUPFAM" id="SSF56300">
    <property type="entry name" value="Metallo-dependent phosphatases"/>
    <property type="match status" value="1"/>
</dbReference>
<evidence type="ECO:0000256" key="3">
    <source>
        <dbReference type="SAM" id="MobiDB-lite"/>
    </source>
</evidence>
<dbReference type="GO" id="GO:0046872">
    <property type="term" value="F:metal ion binding"/>
    <property type="evidence" value="ECO:0007669"/>
    <property type="project" value="UniProtKB-KW"/>
</dbReference>
<evidence type="ECO:0000256" key="1">
    <source>
        <dbReference type="ARBA" id="ARBA00022723"/>
    </source>
</evidence>
<dbReference type="GO" id="GO:0008758">
    <property type="term" value="F:UDP-2,3-diacylglucosamine hydrolase activity"/>
    <property type="evidence" value="ECO:0007669"/>
    <property type="project" value="TreeGrafter"/>
</dbReference>
<proteinExistence type="predicted"/>
<dbReference type="eggNOG" id="COG2129">
    <property type="taxonomic scope" value="Bacteria"/>
</dbReference>
<keyword evidence="1" id="KW-0479">Metal-binding</keyword>
<dbReference type="OrthoDB" id="9783437at2"/>
<dbReference type="Gene3D" id="3.60.21.10">
    <property type="match status" value="1"/>
</dbReference>
<dbReference type="InterPro" id="IPR029052">
    <property type="entry name" value="Metallo-depent_PP-like"/>
</dbReference>
<dbReference type="EMBL" id="CP007128">
    <property type="protein sequence ID" value="AHG91327.1"/>
    <property type="molecule type" value="Genomic_DNA"/>
</dbReference>
<dbReference type="GO" id="GO:0009245">
    <property type="term" value="P:lipid A biosynthetic process"/>
    <property type="evidence" value="ECO:0007669"/>
    <property type="project" value="TreeGrafter"/>
</dbReference>
<name>W0RLK5_9BACT</name>
<dbReference type="STRING" id="861299.J421_3790"/>
<evidence type="ECO:0000259" key="4">
    <source>
        <dbReference type="Pfam" id="PF00149"/>
    </source>
</evidence>
<gene>
    <name evidence="5" type="ORF">J421_3790</name>
</gene>
<dbReference type="InParanoid" id="W0RLK5"/>
<organism evidence="5 6">
    <name type="scientific">Gemmatirosa kalamazoonensis</name>
    <dbReference type="NCBI Taxonomy" id="861299"/>
    <lineage>
        <taxon>Bacteria</taxon>
        <taxon>Pseudomonadati</taxon>
        <taxon>Gemmatimonadota</taxon>
        <taxon>Gemmatimonadia</taxon>
        <taxon>Gemmatimonadales</taxon>
        <taxon>Gemmatimonadaceae</taxon>
        <taxon>Gemmatirosa</taxon>
    </lineage>
</organism>
<reference evidence="5 6" key="1">
    <citation type="journal article" date="2014" name="Genome Announc.">
        <title>Genome Sequence and Methylome of Soil Bacterium Gemmatirosa kalamazoonensis KBS708T, a Member of the Rarely Cultivated Gemmatimonadetes Phylum.</title>
        <authorList>
            <person name="Debruyn J.M."/>
            <person name="Radosevich M."/>
            <person name="Wommack K.E."/>
            <person name="Polson S.W."/>
            <person name="Hauser L.J."/>
            <person name="Fawaz M.N."/>
            <person name="Korlach J."/>
            <person name="Tsai Y.C."/>
        </authorList>
    </citation>
    <scope>NUCLEOTIDE SEQUENCE [LARGE SCALE GENOMIC DNA]</scope>
    <source>
        <strain evidence="5 6">KBS708</strain>
    </source>
</reference>
<accession>W0RLK5</accession>
<feature type="region of interest" description="Disordered" evidence="3">
    <location>
        <begin position="239"/>
        <end position="270"/>
    </location>
</feature>
<dbReference type="GO" id="GO:0016020">
    <property type="term" value="C:membrane"/>
    <property type="evidence" value="ECO:0007669"/>
    <property type="project" value="GOC"/>
</dbReference>
<dbReference type="Proteomes" id="UP000019151">
    <property type="component" value="Chromosome"/>
</dbReference>
<keyword evidence="2" id="KW-0378">Hydrolase</keyword>
<dbReference type="KEGG" id="gba:J421_3790"/>
<dbReference type="RefSeq" id="WP_025412778.1">
    <property type="nucleotide sequence ID" value="NZ_CP007128.1"/>
</dbReference>
<evidence type="ECO:0000256" key="2">
    <source>
        <dbReference type="ARBA" id="ARBA00022801"/>
    </source>
</evidence>
<evidence type="ECO:0000313" key="6">
    <source>
        <dbReference type="Proteomes" id="UP000019151"/>
    </source>
</evidence>
<sequence>MPTVRIAAMSDVHVSKTSQGALAPILGQISERADVLVLCGDLTDYGTLDETRVLLKELSIVRMPVITVLGNHDYESGHVTEMVDALREAGIVVLDGESHEVSGVGFAGVKGFAGGFGRGVLGSWGESAIKCFVKEAVDETLKLETALARLRTRQKIALLHYSPIRATVEGEPLEIFPWLGCGRHEEPLLRYKVSAVFHGHAHNGTPDGTLSNGTPCYNVAMPLLRKRWPDQIPVRFIEVDPDSPTAGDDGAAYDGMERRRAGEKLTLHSA</sequence>
<dbReference type="HOGENOM" id="CLU_083277_0_0_0"/>
<dbReference type="PATRIC" id="fig|861299.3.peg.3844"/>
<feature type="domain" description="Calcineurin-like phosphoesterase" evidence="4">
    <location>
        <begin position="5"/>
        <end position="203"/>
    </location>
</feature>
<dbReference type="PANTHER" id="PTHR31302">
    <property type="entry name" value="TRANSMEMBRANE PROTEIN WITH METALLOPHOSPHOESTERASE DOMAIN-RELATED"/>
    <property type="match status" value="1"/>
</dbReference>
<dbReference type="InterPro" id="IPR051158">
    <property type="entry name" value="Metallophosphoesterase_sf"/>
</dbReference>
<evidence type="ECO:0000313" key="5">
    <source>
        <dbReference type="EMBL" id="AHG91327.1"/>
    </source>
</evidence>
<dbReference type="Pfam" id="PF00149">
    <property type="entry name" value="Metallophos"/>
    <property type="match status" value="1"/>
</dbReference>